<name>A0A074TA22_9RHOB</name>
<dbReference type="InterPro" id="IPR012127">
    <property type="entry name" value="Cyt_c_prime"/>
</dbReference>
<feature type="signal peptide" evidence="8">
    <location>
        <begin position="1"/>
        <end position="19"/>
    </location>
</feature>
<feature type="binding site" description="covalent" evidence="7">
    <location>
        <position position="137"/>
    </location>
    <ligand>
        <name>heme c</name>
        <dbReference type="ChEBI" id="CHEBI:61717"/>
    </ligand>
</feature>
<evidence type="ECO:0000256" key="8">
    <source>
        <dbReference type="SAM" id="SignalP"/>
    </source>
</evidence>
<sequence length="147" mass="15255">MRKTLLALCLTLPAGMVAAQSPDDAVKARQGFFHLLSAQMSVLAPMAQGKTEFNADTAGVAANNMVALTNVDITPLFVKGTSTDTMSNTRAKPGIWEKPSDFTAKYAALKEAVAALPAAAASKDTLGPALGQVGGACKSCHDEFRAK</sequence>
<dbReference type="Pfam" id="PF01322">
    <property type="entry name" value="Cytochrom_C_2"/>
    <property type="match status" value="1"/>
</dbReference>
<dbReference type="GO" id="GO:0022900">
    <property type="term" value="P:electron transport chain"/>
    <property type="evidence" value="ECO:0007669"/>
    <property type="project" value="InterPro"/>
</dbReference>
<proteinExistence type="predicted"/>
<dbReference type="STRING" id="1185766.SAMN05216224_10286"/>
<keyword evidence="3 6" id="KW-0479">Metal-binding</keyword>
<dbReference type="InterPro" id="IPR010980">
    <property type="entry name" value="Cyt_c/b562"/>
</dbReference>
<dbReference type="SUPFAM" id="SSF47175">
    <property type="entry name" value="Cytochromes"/>
    <property type="match status" value="1"/>
</dbReference>
<evidence type="ECO:0000256" key="7">
    <source>
        <dbReference type="PIRSR" id="PIRSR000027-2"/>
    </source>
</evidence>
<dbReference type="EMBL" id="JHEH01000027">
    <property type="protein sequence ID" value="KEP68651.1"/>
    <property type="molecule type" value="Genomic_DNA"/>
</dbReference>
<feature type="chain" id="PRO_5001699594" evidence="8">
    <location>
        <begin position="20"/>
        <end position="147"/>
    </location>
</feature>
<dbReference type="GO" id="GO:0042597">
    <property type="term" value="C:periplasmic space"/>
    <property type="evidence" value="ECO:0007669"/>
    <property type="project" value="InterPro"/>
</dbReference>
<dbReference type="PROSITE" id="PS51009">
    <property type="entry name" value="CYTCII"/>
    <property type="match status" value="1"/>
</dbReference>
<keyword evidence="5 6" id="KW-0408">Iron</keyword>
<accession>A0A074TA22</accession>
<dbReference type="eggNOG" id="COG3909">
    <property type="taxonomic scope" value="Bacteria"/>
</dbReference>
<comment type="caution">
    <text evidence="9">The sequence shown here is derived from an EMBL/GenBank/DDBJ whole genome shotgun (WGS) entry which is preliminary data.</text>
</comment>
<feature type="binding site" description="covalent" evidence="7">
    <location>
        <position position="140"/>
    </location>
    <ligand>
        <name>heme c</name>
        <dbReference type="ChEBI" id="CHEBI:61717"/>
    </ligand>
</feature>
<dbReference type="InterPro" id="IPR002321">
    <property type="entry name" value="Cyt_c_II"/>
</dbReference>
<dbReference type="RefSeq" id="WP_038068288.1">
    <property type="nucleotide sequence ID" value="NZ_FOVB01000002.1"/>
</dbReference>
<dbReference type="GO" id="GO:0005506">
    <property type="term" value="F:iron ion binding"/>
    <property type="evidence" value="ECO:0007669"/>
    <property type="project" value="InterPro"/>
</dbReference>
<dbReference type="Proteomes" id="UP000027725">
    <property type="component" value="Unassembled WGS sequence"/>
</dbReference>
<keyword evidence="1" id="KW-0813">Transport</keyword>
<dbReference type="AlphaFoldDB" id="A0A074TA22"/>
<comment type="PTM">
    <text evidence="7">Binds 1 heme group per subunit.</text>
</comment>
<keyword evidence="4" id="KW-0249">Electron transport</keyword>
<dbReference type="GO" id="GO:0009055">
    <property type="term" value="F:electron transfer activity"/>
    <property type="evidence" value="ECO:0007669"/>
    <property type="project" value="InterPro"/>
</dbReference>
<gene>
    <name evidence="9" type="ORF">DL1_09600</name>
</gene>
<evidence type="ECO:0000313" key="9">
    <source>
        <dbReference type="EMBL" id="KEP68651.1"/>
    </source>
</evidence>
<evidence type="ECO:0000256" key="4">
    <source>
        <dbReference type="ARBA" id="ARBA00022982"/>
    </source>
</evidence>
<dbReference type="PRINTS" id="PR00608">
    <property type="entry name" value="CYTCHROMECII"/>
</dbReference>
<evidence type="ECO:0000313" key="10">
    <source>
        <dbReference type="Proteomes" id="UP000027725"/>
    </source>
</evidence>
<organism evidence="9 10">
    <name type="scientific">Thioclava dalianensis</name>
    <dbReference type="NCBI Taxonomy" id="1185766"/>
    <lineage>
        <taxon>Bacteria</taxon>
        <taxon>Pseudomonadati</taxon>
        <taxon>Pseudomonadota</taxon>
        <taxon>Alphaproteobacteria</taxon>
        <taxon>Rhodobacterales</taxon>
        <taxon>Paracoccaceae</taxon>
        <taxon>Thioclava</taxon>
    </lineage>
</organism>
<evidence type="ECO:0000256" key="1">
    <source>
        <dbReference type="ARBA" id="ARBA00022448"/>
    </source>
</evidence>
<evidence type="ECO:0000256" key="6">
    <source>
        <dbReference type="PIRSR" id="PIRSR000027-1"/>
    </source>
</evidence>
<dbReference type="OrthoDB" id="7596534at2"/>
<dbReference type="PIRSF" id="PIRSF000027">
    <property type="entry name" value="Cytc_c_prime"/>
    <property type="match status" value="1"/>
</dbReference>
<evidence type="ECO:0000256" key="5">
    <source>
        <dbReference type="ARBA" id="ARBA00023004"/>
    </source>
</evidence>
<keyword evidence="8" id="KW-0732">Signal</keyword>
<feature type="binding site" description="axial binding residue" evidence="6">
    <location>
        <position position="141"/>
    </location>
    <ligand>
        <name>heme c</name>
        <dbReference type="ChEBI" id="CHEBI:61717"/>
    </ligand>
    <ligandPart>
        <name>Fe</name>
        <dbReference type="ChEBI" id="CHEBI:18248"/>
    </ligandPart>
</feature>
<dbReference type="GO" id="GO:0020037">
    <property type="term" value="F:heme binding"/>
    <property type="evidence" value="ECO:0007669"/>
    <property type="project" value="InterPro"/>
</dbReference>
<reference evidence="9 10" key="1">
    <citation type="submission" date="2014-03" db="EMBL/GenBank/DDBJ databases">
        <title>The draft genome sequence of Thioclava dalianensis DLFJ1-1.</title>
        <authorList>
            <person name="Lai Q."/>
            <person name="Shao Z."/>
        </authorList>
    </citation>
    <scope>NUCLEOTIDE SEQUENCE [LARGE SCALE GENOMIC DNA]</scope>
    <source>
        <strain evidence="9 10">DLFJ1-1</strain>
    </source>
</reference>
<dbReference type="Gene3D" id="1.20.120.10">
    <property type="entry name" value="Cytochrome c/b562"/>
    <property type="match status" value="1"/>
</dbReference>
<keyword evidence="10" id="KW-1185">Reference proteome</keyword>
<evidence type="ECO:0000256" key="3">
    <source>
        <dbReference type="ARBA" id="ARBA00022723"/>
    </source>
</evidence>
<keyword evidence="2 7" id="KW-0349">Heme</keyword>
<protein>
    <submittedName>
        <fullName evidence="9">Cytochrome C</fullName>
    </submittedName>
</protein>
<evidence type="ECO:0000256" key="2">
    <source>
        <dbReference type="ARBA" id="ARBA00022617"/>
    </source>
</evidence>
<dbReference type="InterPro" id="IPR015984">
    <property type="entry name" value="Cyt_c_prime_subgr"/>
</dbReference>